<dbReference type="PROSITE" id="PS00409">
    <property type="entry name" value="PROKAR_NTER_METHYL"/>
    <property type="match status" value="1"/>
</dbReference>
<feature type="transmembrane region" description="Helical" evidence="1">
    <location>
        <begin position="21"/>
        <end position="44"/>
    </location>
</feature>
<dbReference type="InterPro" id="IPR012902">
    <property type="entry name" value="N_methyl_site"/>
</dbReference>
<keyword evidence="1" id="KW-0812">Transmembrane</keyword>
<name>A0A0G3EL41_9BACT</name>
<dbReference type="Proteomes" id="UP000035268">
    <property type="component" value="Chromosome"/>
</dbReference>
<dbReference type="SUPFAM" id="SSF54523">
    <property type="entry name" value="Pili subunits"/>
    <property type="match status" value="1"/>
</dbReference>
<sequence>MVPRKMKEENRMSTKKTKKGQGGFTLIELLIVIGLMGALVALVLPKLTADREEAMGDVCDYNQAGTVRVLNQYADMFGKYPDGMHNGLDGTGSTASAIKGLPEAQHTNMIGQIDSTRYGLSTNEVASLNAAGIDTVAYGTGYQVTNLAAGVHVARCTTNWLDDTPAQYQFDGVTVADWETATGTPGWDTTNGTVVCLWITPTIDWSGGAGDNLDWTKGAVNYGISLEGQCPIPVSAASGEEVEFAYYMAYFKVYDEAPAVAARLIGTSCPECGVLNP</sequence>
<dbReference type="InterPro" id="IPR045584">
    <property type="entry name" value="Pilin-like"/>
</dbReference>
<proteinExistence type="predicted"/>
<protein>
    <recommendedName>
        <fullName evidence="4">Type II secretion system protein G</fullName>
    </recommendedName>
</protein>
<keyword evidence="1" id="KW-1133">Transmembrane helix</keyword>
<dbReference type="KEGG" id="vbl:L21SP4_01601"/>
<gene>
    <name evidence="2" type="ORF">L21SP4_01601</name>
</gene>
<organism evidence="2 3">
    <name type="scientific">Kiritimatiella glycovorans</name>
    <dbReference type="NCBI Taxonomy" id="1307763"/>
    <lineage>
        <taxon>Bacteria</taxon>
        <taxon>Pseudomonadati</taxon>
        <taxon>Kiritimatiellota</taxon>
        <taxon>Kiritimatiellia</taxon>
        <taxon>Kiritimatiellales</taxon>
        <taxon>Kiritimatiellaceae</taxon>
        <taxon>Kiritimatiella</taxon>
    </lineage>
</organism>
<dbReference type="Gene3D" id="3.30.700.10">
    <property type="entry name" value="Glycoprotein, Type 4 Pilin"/>
    <property type="match status" value="1"/>
</dbReference>
<accession>A0A0G3EL41</accession>
<evidence type="ECO:0000256" key="1">
    <source>
        <dbReference type="SAM" id="Phobius"/>
    </source>
</evidence>
<dbReference type="NCBIfam" id="TIGR02532">
    <property type="entry name" value="IV_pilin_GFxxxE"/>
    <property type="match status" value="1"/>
</dbReference>
<reference evidence="3" key="1">
    <citation type="submission" date="2015-02" db="EMBL/GenBank/DDBJ databases">
        <title>Description and complete genome sequence of the first cultured representative of the subdivision 5 of the Verrucomicrobia phylum.</title>
        <authorList>
            <person name="Spring S."/>
            <person name="Bunk B."/>
            <person name="Sproer C."/>
            <person name="Klenk H.-P."/>
        </authorList>
    </citation>
    <scope>NUCLEOTIDE SEQUENCE [LARGE SCALE GENOMIC DNA]</scope>
    <source>
        <strain evidence="3">L21-Fru-AB</strain>
    </source>
</reference>
<keyword evidence="1" id="KW-0472">Membrane</keyword>
<reference evidence="2 3" key="2">
    <citation type="journal article" date="2016" name="ISME J.">
        <title>Characterization of the first cultured representative of Verrucomicrobia subdivision 5 indicates the proposal of a novel phylum.</title>
        <authorList>
            <person name="Spring S."/>
            <person name="Bunk B."/>
            <person name="Sproer C."/>
            <person name="Schumann P."/>
            <person name="Rohde M."/>
            <person name="Tindall B.J."/>
            <person name="Klenk H.P."/>
        </authorList>
    </citation>
    <scope>NUCLEOTIDE SEQUENCE [LARGE SCALE GENOMIC DNA]</scope>
    <source>
        <strain evidence="2 3">L21-Fru-AB</strain>
    </source>
</reference>
<evidence type="ECO:0008006" key="4">
    <source>
        <dbReference type="Google" id="ProtNLM"/>
    </source>
</evidence>
<keyword evidence="3" id="KW-1185">Reference proteome</keyword>
<evidence type="ECO:0000313" key="2">
    <source>
        <dbReference type="EMBL" id="AKJ64844.1"/>
    </source>
</evidence>
<dbReference type="Pfam" id="PF07963">
    <property type="entry name" value="N_methyl"/>
    <property type="match status" value="1"/>
</dbReference>
<dbReference type="EMBL" id="CP010904">
    <property type="protein sequence ID" value="AKJ64844.1"/>
    <property type="molecule type" value="Genomic_DNA"/>
</dbReference>
<dbReference type="STRING" id="1307763.L21SP4_01601"/>
<evidence type="ECO:0000313" key="3">
    <source>
        <dbReference type="Proteomes" id="UP000035268"/>
    </source>
</evidence>
<dbReference type="AlphaFoldDB" id="A0A0G3EL41"/>
<dbReference type="PANTHER" id="PTHR30093">
    <property type="entry name" value="GENERAL SECRETION PATHWAY PROTEIN G"/>
    <property type="match status" value="1"/>
</dbReference>